<comment type="catalytic activity">
    <reaction evidence="11">
        <text>sn-glycerol 3-phosphate + an acyl-CoA = a 1-acyl-sn-glycero-3-phosphate + CoA</text>
        <dbReference type="Rhea" id="RHEA:15325"/>
        <dbReference type="ChEBI" id="CHEBI:57287"/>
        <dbReference type="ChEBI" id="CHEBI:57597"/>
        <dbReference type="ChEBI" id="CHEBI:57970"/>
        <dbReference type="ChEBI" id="CHEBI:58342"/>
        <dbReference type="EC" id="2.3.1.15"/>
    </reaction>
</comment>
<evidence type="ECO:0000256" key="1">
    <source>
        <dbReference type="ARBA" id="ARBA00004184"/>
    </source>
</evidence>
<evidence type="ECO:0000256" key="10">
    <source>
        <dbReference type="ARBA" id="ARBA00023315"/>
    </source>
</evidence>
<keyword evidence="8" id="KW-0444">Lipid biosynthesis</keyword>
<comment type="caution">
    <text evidence="13">The sequence shown here is derived from an EMBL/GenBank/DDBJ whole genome shotgun (WGS) entry which is preliminary data.</text>
</comment>
<dbReference type="AlphaFoldDB" id="A0A364NLP8"/>
<dbReference type="EMBL" id="QKRX01000007">
    <property type="protein sequence ID" value="RAU17805.1"/>
    <property type="molecule type" value="Genomic_DNA"/>
</dbReference>
<evidence type="ECO:0000256" key="8">
    <source>
        <dbReference type="ARBA" id="ARBA00023209"/>
    </source>
</evidence>
<evidence type="ECO:0000256" key="6">
    <source>
        <dbReference type="ARBA" id="ARBA00022679"/>
    </source>
</evidence>
<organism evidence="13 14">
    <name type="scientific">Nitrincola tibetensis</name>
    <dbReference type="NCBI Taxonomy" id="2219697"/>
    <lineage>
        <taxon>Bacteria</taxon>
        <taxon>Pseudomonadati</taxon>
        <taxon>Pseudomonadota</taxon>
        <taxon>Gammaproteobacteria</taxon>
        <taxon>Oceanospirillales</taxon>
        <taxon>Oceanospirillaceae</taxon>
        <taxon>Nitrincola</taxon>
    </lineage>
</organism>
<keyword evidence="9" id="KW-1208">Phospholipid metabolism</keyword>
<protein>
    <recommendedName>
        <fullName evidence="5">Glycerol-3-phosphate acyltransferase</fullName>
        <ecNumber evidence="4">2.3.1.15</ecNumber>
    </recommendedName>
</protein>
<evidence type="ECO:0000256" key="2">
    <source>
        <dbReference type="ARBA" id="ARBA00004765"/>
    </source>
</evidence>
<dbReference type="Proteomes" id="UP000250744">
    <property type="component" value="Unassembled WGS sequence"/>
</dbReference>
<dbReference type="GO" id="GO:0012505">
    <property type="term" value="C:endomembrane system"/>
    <property type="evidence" value="ECO:0007669"/>
    <property type="project" value="UniProtKB-SubCell"/>
</dbReference>
<dbReference type="InterPro" id="IPR041728">
    <property type="entry name" value="GPAT/DHAPAT_LPLAT"/>
</dbReference>
<evidence type="ECO:0000256" key="7">
    <source>
        <dbReference type="ARBA" id="ARBA00023136"/>
    </source>
</evidence>
<dbReference type="InterPro" id="IPR002123">
    <property type="entry name" value="Plipid/glycerol_acylTrfase"/>
</dbReference>
<dbReference type="UniPathway" id="UPA00557">
    <property type="reaction ID" value="UER00612"/>
</dbReference>
<dbReference type="InterPro" id="IPR045520">
    <property type="entry name" value="GPAT/DHAPAT_C"/>
</dbReference>
<keyword evidence="6" id="KW-0808">Transferase</keyword>
<dbReference type="CDD" id="cd07993">
    <property type="entry name" value="LPLAT_DHAPAT-like"/>
    <property type="match status" value="1"/>
</dbReference>
<dbReference type="SUPFAM" id="SSF69593">
    <property type="entry name" value="Glycerol-3-phosphate (1)-acyltransferase"/>
    <property type="match status" value="1"/>
</dbReference>
<dbReference type="EC" id="2.3.1.15" evidence="4"/>
<gene>
    <name evidence="13" type="ORF">DN062_10545</name>
</gene>
<sequence>MTFLTSINRYFIRLLTRVRVIGQDKLQRNTQVYYVLEHASSVHGLILAQWLEEQGIHLHSEQLINLNELHTQSTLSLEKLIDLQLSQSDHEILLQPITLLVGHMPASHPNKLIAIFNENWTKPTPFLSWLNLLIRGRSTLLRIDEPLHLRDISQPGISSLAILQCCIWLLSEHFQRTQQAILGPDLSSKRALINQVIMSHDIQNIIYRHAQESPKSIIKTEAALRAQLNKMIADFRPQTARVLNRMIAFMLKRLYQEVNLSGIESLQKLALTHNLVYLPCHRSHLDYILLSWLLYQNGLMVPHVVAGDNLNIPIVGKLLRQGGAIFIRRQFKGDRDYSTLFRRYLILMMQRGHSIEYFVEGGRSRTGRLLPAKTGLLDMTLDAASQLPSRPIAFVPVWIGYDRLVESHSYQQELSGQKKKKESLVGTLKAARILFQSYGKVSLSIGEAVLPDDFNHLPSDQRLNKIAHLVMSRINAASTPMPMSLIATLLLSTPDLSIAENDLKHRIHELYAFILANHQHAKLPIEQWFQDAIDRHQIVRKGTFITVNEQQAAELTFYRNTLLHEVAIPGLWLLVMRRLPNTSDLKRLQLMIAVYPFLAAELSLNTESAEPLRSVQSAYQKLNEFRLLSSEPSVIAIHLMRLVEPILLRQYLLLLTLQAQTGPATADELIERTQGLAIEIHDVFGFHAPEYADKRVLQSFINQLVEHQLLVTSEGVMQASRPLRPILRLCERILSKHLTDKAKSLLETTYR</sequence>
<keyword evidence="14" id="KW-1185">Reference proteome</keyword>
<evidence type="ECO:0000313" key="13">
    <source>
        <dbReference type="EMBL" id="RAU17805.1"/>
    </source>
</evidence>
<comment type="similarity">
    <text evidence="3">Belongs to the GPAT/DAPAT family.</text>
</comment>
<dbReference type="OrthoDB" id="335193at2"/>
<keyword evidence="7" id="KW-0472">Membrane</keyword>
<feature type="domain" description="Phospholipid/glycerol acyltransferase" evidence="12">
    <location>
        <begin position="275"/>
        <end position="402"/>
    </location>
</feature>
<keyword evidence="8" id="KW-0594">Phospholipid biosynthesis</keyword>
<dbReference type="RefSeq" id="WP_112159297.1">
    <property type="nucleotide sequence ID" value="NZ_QKRX01000007.1"/>
</dbReference>
<comment type="subcellular location">
    <subcellularLocation>
        <location evidence="1">Endomembrane system</location>
        <topology evidence="1">Peripheral membrane protein</topology>
    </subcellularLocation>
</comment>
<evidence type="ECO:0000313" key="14">
    <source>
        <dbReference type="Proteomes" id="UP000250744"/>
    </source>
</evidence>
<evidence type="ECO:0000256" key="4">
    <source>
        <dbReference type="ARBA" id="ARBA00013113"/>
    </source>
</evidence>
<evidence type="ECO:0000256" key="5">
    <source>
        <dbReference type="ARBA" id="ARBA00013432"/>
    </source>
</evidence>
<dbReference type="GO" id="GO:0016024">
    <property type="term" value="P:CDP-diacylglycerol biosynthetic process"/>
    <property type="evidence" value="ECO:0007669"/>
    <property type="project" value="UniProtKB-UniPathway"/>
</dbReference>
<dbReference type="PIRSF" id="PIRSF000437">
    <property type="entry name" value="GPAT_DHAPAT"/>
    <property type="match status" value="1"/>
</dbReference>
<dbReference type="GO" id="GO:0004366">
    <property type="term" value="F:glycerol-3-phosphate O-acyltransferase activity"/>
    <property type="evidence" value="ECO:0007669"/>
    <property type="project" value="UniProtKB-EC"/>
</dbReference>
<dbReference type="SMART" id="SM00563">
    <property type="entry name" value="PlsC"/>
    <property type="match status" value="1"/>
</dbReference>
<proteinExistence type="inferred from homology"/>
<dbReference type="PANTHER" id="PTHR12563">
    <property type="entry name" value="GLYCEROL-3-PHOSPHATE ACYLTRANSFERASE"/>
    <property type="match status" value="1"/>
</dbReference>
<dbReference type="Pfam" id="PF01553">
    <property type="entry name" value="Acyltransferase"/>
    <property type="match status" value="1"/>
</dbReference>
<comment type="pathway">
    <text evidence="2">Phospholipid metabolism; CDP-diacylglycerol biosynthesis; CDP-diacylglycerol from sn-glycerol 3-phosphate: step 1/3.</text>
</comment>
<dbReference type="PANTHER" id="PTHR12563:SF17">
    <property type="entry name" value="DIHYDROXYACETONE PHOSPHATE ACYLTRANSFERASE"/>
    <property type="match status" value="1"/>
</dbReference>
<dbReference type="InterPro" id="IPR022284">
    <property type="entry name" value="GPAT/DHAPAT"/>
</dbReference>
<name>A0A364NLP8_9GAMM</name>
<evidence type="ECO:0000256" key="3">
    <source>
        <dbReference type="ARBA" id="ARBA00007937"/>
    </source>
</evidence>
<reference evidence="13 14" key="1">
    <citation type="submission" date="2018-06" db="EMBL/GenBank/DDBJ databases">
        <title>Nitrincola tibetense sp. nov., isolated from Lake XuguoCo on Tibetan Plateau.</title>
        <authorList>
            <person name="Xing P."/>
        </authorList>
    </citation>
    <scope>NUCLEOTIDE SEQUENCE [LARGE SCALE GENOMIC DNA]</scope>
    <source>
        <strain evidence="14">xg18</strain>
    </source>
</reference>
<keyword evidence="8" id="KW-0443">Lipid metabolism</keyword>
<accession>A0A364NLP8</accession>
<dbReference type="GO" id="GO:0006631">
    <property type="term" value="P:fatty acid metabolic process"/>
    <property type="evidence" value="ECO:0007669"/>
    <property type="project" value="TreeGrafter"/>
</dbReference>
<dbReference type="Pfam" id="PF19277">
    <property type="entry name" value="GPAT_C"/>
    <property type="match status" value="1"/>
</dbReference>
<evidence type="ECO:0000259" key="12">
    <source>
        <dbReference type="SMART" id="SM00563"/>
    </source>
</evidence>
<keyword evidence="10" id="KW-0012">Acyltransferase</keyword>
<evidence type="ECO:0000256" key="9">
    <source>
        <dbReference type="ARBA" id="ARBA00023264"/>
    </source>
</evidence>
<evidence type="ECO:0000256" key="11">
    <source>
        <dbReference type="ARBA" id="ARBA00048427"/>
    </source>
</evidence>